<feature type="transmembrane region" description="Helical" evidence="1">
    <location>
        <begin position="89"/>
        <end position="108"/>
    </location>
</feature>
<organism evidence="2">
    <name type="scientific">marine metagenome</name>
    <dbReference type="NCBI Taxonomy" id="408172"/>
    <lineage>
        <taxon>unclassified sequences</taxon>
        <taxon>metagenomes</taxon>
        <taxon>ecological metagenomes</taxon>
    </lineage>
</organism>
<dbReference type="EMBL" id="UINC01109332">
    <property type="protein sequence ID" value="SVC76082.1"/>
    <property type="molecule type" value="Genomic_DNA"/>
</dbReference>
<dbReference type="AlphaFoldDB" id="A0A382PVI5"/>
<gene>
    <name evidence="2" type="ORF">METZ01_LOCUS328936</name>
</gene>
<keyword evidence="1" id="KW-1133">Transmembrane helix</keyword>
<protein>
    <submittedName>
        <fullName evidence="2">Uncharacterized protein</fullName>
    </submittedName>
</protein>
<name>A0A382PVI5_9ZZZZ</name>
<reference evidence="2" key="1">
    <citation type="submission" date="2018-05" db="EMBL/GenBank/DDBJ databases">
        <authorList>
            <person name="Lanie J.A."/>
            <person name="Ng W.-L."/>
            <person name="Kazmierczak K.M."/>
            <person name="Andrzejewski T.M."/>
            <person name="Davidsen T.M."/>
            <person name="Wayne K.J."/>
            <person name="Tettelin H."/>
            <person name="Glass J.I."/>
            <person name="Rusch D."/>
            <person name="Podicherti R."/>
            <person name="Tsui H.-C.T."/>
            <person name="Winkler M.E."/>
        </authorList>
    </citation>
    <scope>NUCLEOTIDE SEQUENCE</scope>
</reference>
<feature type="non-terminal residue" evidence="2">
    <location>
        <position position="132"/>
    </location>
</feature>
<feature type="transmembrane region" description="Helical" evidence="1">
    <location>
        <begin position="37"/>
        <end position="54"/>
    </location>
</feature>
<accession>A0A382PVI5</accession>
<feature type="transmembrane region" description="Helical" evidence="1">
    <location>
        <begin position="115"/>
        <end position="131"/>
    </location>
</feature>
<evidence type="ECO:0000313" key="2">
    <source>
        <dbReference type="EMBL" id="SVC76082.1"/>
    </source>
</evidence>
<keyword evidence="1" id="KW-0472">Membrane</keyword>
<sequence>MGTTVKGVNNQLSSDVLAPPTERYTLLGWLVKNLFSSWYNAVLTFIAIGIVIAIGRPAIIWAFSQARWVVIPFNMANLMVGVYPRAEIWRVWCVVYLIMGLVGLTWRAQFTGHKRGIVVFAAIMVLGVLPIE</sequence>
<proteinExistence type="predicted"/>
<keyword evidence="1" id="KW-0812">Transmembrane</keyword>
<evidence type="ECO:0000256" key="1">
    <source>
        <dbReference type="SAM" id="Phobius"/>
    </source>
</evidence>